<evidence type="ECO:0000313" key="9">
    <source>
        <dbReference type="Proteomes" id="UP001224775"/>
    </source>
</evidence>
<dbReference type="InterPro" id="IPR001841">
    <property type="entry name" value="Znf_RING"/>
</dbReference>
<dbReference type="Proteomes" id="UP001224775">
    <property type="component" value="Unassembled WGS sequence"/>
</dbReference>
<evidence type="ECO:0000256" key="4">
    <source>
        <dbReference type="PROSITE-ProRule" id="PRU00134"/>
    </source>
</evidence>
<feature type="compositionally biased region" description="Basic and acidic residues" evidence="5">
    <location>
        <begin position="289"/>
        <end position="309"/>
    </location>
</feature>
<accession>A0AAD8XT44</accession>
<evidence type="ECO:0000259" key="6">
    <source>
        <dbReference type="PROSITE" id="PS50089"/>
    </source>
</evidence>
<dbReference type="GO" id="GO:0005737">
    <property type="term" value="C:cytoplasm"/>
    <property type="evidence" value="ECO:0007669"/>
    <property type="project" value="UniProtKB-ARBA"/>
</dbReference>
<dbReference type="SUPFAM" id="SSF57850">
    <property type="entry name" value="RING/U-box"/>
    <property type="match status" value="1"/>
</dbReference>
<dbReference type="SMART" id="SM00671">
    <property type="entry name" value="SEL1"/>
    <property type="match status" value="2"/>
</dbReference>
<keyword evidence="2 4" id="KW-0863">Zinc-finger</keyword>
<feature type="domain" description="RING-type" evidence="6">
    <location>
        <begin position="79"/>
        <end position="128"/>
    </location>
</feature>
<dbReference type="Gene3D" id="3.30.40.10">
    <property type="entry name" value="Zinc/RING finger domain, C3HC4 (zinc finger)"/>
    <property type="match status" value="1"/>
</dbReference>
<dbReference type="Pfam" id="PF01753">
    <property type="entry name" value="zf-MYND"/>
    <property type="match status" value="1"/>
</dbReference>
<sequence>MSETNAAEADDVMMCRCASCGATEADDIKLKTCTGCKSARYCSIKCQKEHRSQHKRACKKRATELRDEVLFRQTEGTDCPICLLPMPLDPDKLAMISCCGRKICAGCEFANALREIEEGLKPTCPFCRLPAPRDDEKTFEVNMKRRAEVDDPAALQWMGVECQQKGDYSGAFEFWTRAAELGESESHYQLSVMYHGGYGVEMDEKKKIHHLEEAAIGGDIVARVNLGVLEQGNGRFERAEKHFTIAANLGCEDAINKLRHLQLRGFMSYEDLDTVIHSHQAALDAMKSSQREAGEANLRRAAREGGYDL</sequence>
<gene>
    <name evidence="8" type="ORF">QTG54_016140</name>
</gene>
<dbReference type="InterPro" id="IPR006597">
    <property type="entry name" value="Sel1-like"/>
</dbReference>
<dbReference type="GO" id="GO:0008270">
    <property type="term" value="F:zinc ion binding"/>
    <property type="evidence" value="ECO:0007669"/>
    <property type="project" value="UniProtKB-KW"/>
</dbReference>
<evidence type="ECO:0000313" key="8">
    <source>
        <dbReference type="EMBL" id="KAK1733163.1"/>
    </source>
</evidence>
<dbReference type="AlphaFoldDB" id="A0AAD8XT44"/>
<keyword evidence="3" id="KW-0862">Zinc</keyword>
<dbReference type="PROSITE" id="PS50865">
    <property type="entry name" value="ZF_MYND_2"/>
    <property type="match status" value="1"/>
</dbReference>
<organism evidence="8 9">
    <name type="scientific">Skeletonema marinoi</name>
    <dbReference type="NCBI Taxonomy" id="267567"/>
    <lineage>
        <taxon>Eukaryota</taxon>
        <taxon>Sar</taxon>
        <taxon>Stramenopiles</taxon>
        <taxon>Ochrophyta</taxon>
        <taxon>Bacillariophyta</taxon>
        <taxon>Coscinodiscophyceae</taxon>
        <taxon>Thalassiosirophycidae</taxon>
        <taxon>Thalassiosirales</taxon>
        <taxon>Skeletonemataceae</taxon>
        <taxon>Skeletonema</taxon>
        <taxon>Skeletonema marinoi-dohrnii complex</taxon>
    </lineage>
</organism>
<dbReference type="Gene3D" id="1.25.40.10">
    <property type="entry name" value="Tetratricopeptide repeat domain"/>
    <property type="match status" value="1"/>
</dbReference>
<keyword evidence="9" id="KW-1185">Reference proteome</keyword>
<dbReference type="InterPro" id="IPR013083">
    <property type="entry name" value="Znf_RING/FYVE/PHD"/>
</dbReference>
<feature type="domain" description="MYND-type" evidence="7">
    <location>
        <begin position="17"/>
        <end position="58"/>
    </location>
</feature>
<evidence type="ECO:0000256" key="2">
    <source>
        <dbReference type="ARBA" id="ARBA00022771"/>
    </source>
</evidence>
<dbReference type="InterPro" id="IPR011990">
    <property type="entry name" value="TPR-like_helical_dom_sf"/>
</dbReference>
<evidence type="ECO:0000256" key="1">
    <source>
        <dbReference type="ARBA" id="ARBA00022723"/>
    </source>
</evidence>
<dbReference type="InterPro" id="IPR002893">
    <property type="entry name" value="Znf_MYND"/>
</dbReference>
<dbReference type="PANTHER" id="PTHR45011">
    <property type="entry name" value="DAP3-BINDING CELL DEATH ENHANCER 1"/>
    <property type="match status" value="1"/>
</dbReference>
<protein>
    <submittedName>
        <fullName evidence="8">Sel1-like repeat family protein</fullName>
    </submittedName>
</protein>
<reference evidence="8" key="1">
    <citation type="submission" date="2023-06" db="EMBL/GenBank/DDBJ databases">
        <title>Survivors Of The Sea: Transcriptome response of Skeletonema marinoi to long-term dormancy.</title>
        <authorList>
            <person name="Pinder M.I.M."/>
            <person name="Kourtchenko O."/>
            <person name="Robertson E.K."/>
            <person name="Larsson T."/>
            <person name="Maumus F."/>
            <person name="Osuna-Cruz C.M."/>
            <person name="Vancaester E."/>
            <person name="Stenow R."/>
            <person name="Vandepoele K."/>
            <person name="Ploug H."/>
            <person name="Bruchert V."/>
            <person name="Godhe A."/>
            <person name="Topel M."/>
        </authorList>
    </citation>
    <scope>NUCLEOTIDE SEQUENCE</scope>
    <source>
        <strain evidence="8">R05AC</strain>
    </source>
</reference>
<evidence type="ECO:0000259" key="7">
    <source>
        <dbReference type="PROSITE" id="PS50865"/>
    </source>
</evidence>
<comment type="caution">
    <text evidence="8">The sequence shown here is derived from an EMBL/GenBank/DDBJ whole genome shotgun (WGS) entry which is preliminary data.</text>
</comment>
<keyword evidence="1" id="KW-0479">Metal-binding</keyword>
<dbReference type="SUPFAM" id="SSF81901">
    <property type="entry name" value="HCP-like"/>
    <property type="match status" value="1"/>
</dbReference>
<dbReference type="Gene3D" id="6.10.140.2220">
    <property type="match status" value="1"/>
</dbReference>
<dbReference type="InterPro" id="IPR052748">
    <property type="entry name" value="ISR_Activator"/>
</dbReference>
<dbReference type="SUPFAM" id="SSF144232">
    <property type="entry name" value="HIT/MYND zinc finger-like"/>
    <property type="match status" value="1"/>
</dbReference>
<dbReference type="PROSITE" id="PS50089">
    <property type="entry name" value="ZF_RING_2"/>
    <property type="match status" value="1"/>
</dbReference>
<proteinExistence type="predicted"/>
<feature type="region of interest" description="Disordered" evidence="5">
    <location>
        <begin position="288"/>
        <end position="309"/>
    </location>
</feature>
<dbReference type="PANTHER" id="PTHR45011:SF1">
    <property type="entry name" value="DAP3-BINDING CELL DEATH ENHANCER 1"/>
    <property type="match status" value="1"/>
</dbReference>
<name>A0AAD8XT44_9STRA</name>
<evidence type="ECO:0000256" key="3">
    <source>
        <dbReference type="ARBA" id="ARBA00022833"/>
    </source>
</evidence>
<evidence type="ECO:0000256" key="5">
    <source>
        <dbReference type="SAM" id="MobiDB-lite"/>
    </source>
</evidence>
<dbReference type="EMBL" id="JATAAI010000053">
    <property type="protein sequence ID" value="KAK1733163.1"/>
    <property type="molecule type" value="Genomic_DNA"/>
</dbReference>